<accession>A0ABT3HPE4</accession>
<comment type="caution">
    <text evidence="2">The sequence shown here is derived from an EMBL/GenBank/DDBJ whole genome shotgun (WGS) entry which is preliminary data.</text>
</comment>
<name>A0ABT3HPE4_9FLAO</name>
<keyword evidence="1" id="KW-0472">Membrane</keyword>
<evidence type="ECO:0000313" key="2">
    <source>
        <dbReference type="EMBL" id="MCW3161651.1"/>
    </source>
</evidence>
<evidence type="ECO:0000256" key="1">
    <source>
        <dbReference type="SAM" id="Phobius"/>
    </source>
</evidence>
<proteinExistence type="predicted"/>
<dbReference type="RefSeq" id="WP_264743594.1">
    <property type="nucleotide sequence ID" value="NZ_JAPDHV010000004.1"/>
</dbReference>
<dbReference type="Pfam" id="PF04134">
    <property type="entry name" value="DCC1-like"/>
    <property type="match status" value="1"/>
</dbReference>
<keyword evidence="1" id="KW-0812">Transmembrane</keyword>
<dbReference type="SUPFAM" id="SSF52833">
    <property type="entry name" value="Thioredoxin-like"/>
    <property type="match status" value="1"/>
</dbReference>
<feature type="transmembrane region" description="Helical" evidence="1">
    <location>
        <begin position="69"/>
        <end position="89"/>
    </location>
</feature>
<reference evidence="2" key="1">
    <citation type="submission" date="2022-10" db="EMBL/GenBank/DDBJ databases">
        <title>Chryseobacterium babae sp. nov. isolated from the gut of the beetle Oryctes rhinoceros, and Chryseobacterium kimseyorum sp. nov., isolated from a stick insect rearing cage.</title>
        <authorList>
            <person name="Shelomi M."/>
            <person name="Han C.-J."/>
            <person name="Chen W.-M."/>
            <person name="Chen H.-K."/>
            <person name="Liaw S.-J."/>
            <person name="Muhle E."/>
            <person name="Clermont D."/>
        </authorList>
    </citation>
    <scope>NUCLEOTIDE SEQUENCE</scope>
    <source>
        <strain evidence="2">WLa1L2M3</strain>
    </source>
</reference>
<evidence type="ECO:0000313" key="3">
    <source>
        <dbReference type="Proteomes" id="UP001163719"/>
    </source>
</evidence>
<dbReference type="EMBL" id="JAPDHV010000004">
    <property type="protein sequence ID" value="MCW3161651.1"/>
    <property type="molecule type" value="Genomic_DNA"/>
</dbReference>
<organism evidence="2 3">
    <name type="scientific">Chryseobacterium oryctis</name>
    <dbReference type="NCBI Taxonomy" id="2952618"/>
    <lineage>
        <taxon>Bacteria</taxon>
        <taxon>Pseudomonadati</taxon>
        <taxon>Bacteroidota</taxon>
        <taxon>Flavobacteriia</taxon>
        <taxon>Flavobacteriales</taxon>
        <taxon>Weeksellaceae</taxon>
        <taxon>Chryseobacterium group</taxon>
        <taxon>Chryseobacterium</taxon>
    </lineage>
</organism>
<keyword evidence="3" id="KW-1185">Reference proteome</keyword>
<keyword evidence="1" id="KW-1133">Transmembrane helix</keyword>
<dbReference type="InterPro" id="IPR007263">
    <property type="entry name" value="DCC1-like"/>
</dbReference>
<protein>
    <submittedName>
        <fullName evidence="2">DUF393 domain-containing protein</fullName>
    </submittedName>
</protein>
<sequence length="120" mass="14492">MRKVIVYYDSWCPRCTKFMKTVKKIDWLNLTDFRSLRERGQSMNGIDYLRAEKEMASYINSWSYGYQSIFRILMRLPLLWLFFPVLWLMQITKIGQIIYIQLAVNRKIIPLHCDNDVCNI</sequence>
<dbReference type="InterPro" id="IPR036249">
    <property type="entry name" value="Thioredoxin-like_sf"/>
</dbReference>
<gene>
    <name evidence="2" type="ORF">OH806_10290</name>
</gene>
<dbReference type="Proteomes" id="UP001163719">
    <property type="component" value="Unassembled WGS sequence"/>
</dbReference>